<proteinExistence type="predicted"/>
<evidence type="ECO:0000259" key="2">
    <source>
        <dbReference type="Pfam" id="PF13938"/>
    </source>
</evidence>
<dbReference type="Gene3D" id="3.30.390.100">
    <property type="match status" value="1"/>
</dbReference>
<organism evidence="3 4">
    <name type="scientific">Aceticella autotrophica</name>
    <dbReference type="NCBI Taxonomy" id="2755338"/>
    <lineage>
        <taxon>Bacteria</taxon>
        <taxon>Bacillati</taxon>
        <taxon>Bacillota</taxon>
        <taxon>Clostridia</taxon>
        <taxon>Thermoanaerobacterales</taxon>
        <taxon>Thermoanaerobacteraceae</taxon>
        <taxon>Aceticella</taxon>
    </lineage>
</organism>
<dbReference type="Pfam" id="PF13938">
    <property type="entry name" value="DUF4213"/>
    <property type="match status" value="1"/>
</dbReference>
<name>A0A975GAZ0_9THEO</name>
<dbReference type="SUPFAM" id="SSF159713">
    <property type="entry name" value="Dhaf3308-like"/>
    <property type="match status" value="1"/>
</dbReference>
<dbReference type="AlphaFoldDB" id="A0A975GAZ0"/>
<accession>A0A975GAZ0</accession>
<evidence type="ECO:0000313" key="4">
    <source>
        <dbReference type="Proteomes" id="UP000671913"/>
    </source>
</evidence>
<evidence type="ECO:0000259" key="1">
    <source>
        <dbReference type="Pfam" id="PF04016"/>
    </source>
</evidence>
<dbReference type="Gene3D" id="3.40.50.11590">
    <property type="match status" value="1"/>
</dbReference>
<feature type="domain" description="DUF4213" evidence="2">
    <location>
        <begin position="8"/>
        <end position="92"/>
    </location>
</feature>
<dbReference type="RefSeq" id="WP_284680707.1">
    <property type="nucleotide sequence ID" value="NZ_CP060096.1"/>
</dbReference>
<protein>
    <submittedName>
        <fullName evidence="3">DUF364 domain-containing protein</fullName>
    </submittedName>
</protein>
<dbReference type="Pfam" id="PF04016">
    <property type="entry name" value="DUF364"/>
    <property type="match status" value="1"/>
</dbReference>
<dbReference type="Proteomes" id="UP000671913">
    <property type="component" value="Chromosome"/>
</dbReference>
<dbReference type="InterPro" id="IPR007161">
    <property type="entry name" value="DUF364"/>
</dbReference>
<evidence type="ECO:0000313" key="3">
    <source>
        <dbReference type="EMBL" id="QSZ27984.1"/>
    </source>
</evidence>
<keyword evidence="4" id="KW-1185">Reference proteome</keyword>
<feature type="domain" description="Putative heavy-metal chelation" evidence="1">
    <location>
        <begin position="111"/>
        <end position="245"/>
    </location>
</feature>
<gene>
    <name evidence="3" type="ORF">ACETAC_03700</name>
</gene>
<dbReference type="InterPro" id="IPR025251">
    <property type="entry name" value="DUF4213"/>
</dbReference>
<dbReference type="EMBL" id="CP060096">
    <property type="protein sequence ID" value="QSZ27984.1"/>
    <property type="molecule type" value="Genomic_DNA"/>
</dbReference>
<sequence>MIIDKLIDIANERSNGRKIKDIRIGVGYTCVMLDDGSSGLAYTFVNELGPCCGQLEEAGSMIGRDCTSVISWGKKDNILKSTVGVAAINAVIHSGIQEYETGNIINEVKNLNSYDTFGMVGYFRPIINVVKQTGAKTYVFERSGKYEGTTVPDWAIEMYLPQCDVVIITGTAIINKTIDHILEMCKNAREVYIVGPSTTMSYEAFEGYNVTKLAGSLVVEPKKALEVVSQGGGTMMLKDAIKNISVKVKGK</sequence>
<dbReference type="KEGG" id="aaut:ACETAC_03700"/>
<reference evidence="3" key="1">
    <citation type="submission" date="2020-08" db="EMBL/GenBank/DDBJ databases">
        <title>Genomic insights into the carbon and energy metabolism of the first obligate autotrophic acetogenic bacterium Aceticella autotrophica gen. nov., sp. nov.</title>
        <authorList>
            <person name="Toshchakov S.V."/>
            <person name="Elcheninov A.G."/>
            <person name="Kublanov I.V."/>
            <person name="Frolov E.N."/>
            <person name="Lebedinsky A.V."/>
        </authorList>
    </citation>
    <scope>NUCLEOTIDE SEQUENCE</scope>
    <source>
        <strain evidence="3">3443-3Ac</strain>
    </source>
</reference>